<evidence type="ECO:0000313" key="2">
    <source>
        <dbReference type="Proteomes" id="UP001154282"/>
    </source>
</evidence>
<sequence>MELLQNAPSNESQLMVLKFAQAHHTMCLKDNG</sequence>
<protein>
    <submittedName>
        <fullName evidence="1">Uncharacterized protein</fullName>
    </submittedName>
</protein>
<dbReference type="AlphaFoldDB" id="A0AAV0HCS3"/>
<accession>A0AAV0HCS3</accession>
<dbReference type="Proteomes" id="UP001154282">
    <property type="component" value="Unassembled WGS sequence"/>
</dbReference>
<evidence type="ECO:0000313" key="1">
    <source>
        <dbReference type="EMBL" id="CAI0382798.1"/>
    </source>
</evidence>
<organism evidence="1 2">
    <name type="scientific">Linum tenue</name>
    <dbReference type="NCBI Taxonomy" id="586396"/>
    <lineage>
        <taxon>Eukaryota</taxon>
        <taxon>Viridiplantae</taxon>
        <taxon>Streptophyta</taxon>
        <taxon>Embryophyta</taxon>
        <taxon>Tracheophyta</taxon>
        <taxon>Spermatophyta</taxon>
        <taxon>Magnoliopsida</taxon>
        <taxon>eudicotyledons</taxon>
        <taxon>Gunneridae</taxon>
        <taxon>Pentapetalae</taxon>
        <taxon>rosids</taxon>
        <taxon>fabids</taxon>
        <taxon>Malpighiales</taxon>
        <taxon>Linaceae</taxon>
        <taxon>Linum</taxon>
    </lineage>
</organism>
<gene>
    <name evidence="1" type="ORF">LITE_LOCUS3717</name>
</gene>
<name>A0AAV0HCS3_9ROSI</name>
<keyword evidence="2" id="KW-1185">Reference proteome</keyword>
<proteinExistence type="predicted"/>
<comment type="caution">
    <text evidence="1">The sequence shown here is derived from an EMBL/GenBank/DDBJ whole genome shotgun (WGS) entry which is preliminary data.</text>
</comment>
<dbReference type="EMBL" id="CAMGYJ010000002">
    <property type="protein sequence ID" value="CAI0382798.1"/>
    <property type="molecule type" value="Genomic_DNA"/>
</dbReference>
<reference evidence="1" key="1">
    <citation type="submission" date="2022-08" db="EMBL/GenBank/DDBJ databases">
        <authorList>
            <person name="Gutierrez-Valencia J."/>
        </authorList>
    </citation>
    <scope>NUCLEOTIDE SEQUENCE</scope>
</reference>